<evidence type="ECO:0000256" key="1">
    <source>
        <dbReference type="SAM" id="Phobius"/>
    </source>
</evidence>
<accession>A0A9R1TJ68</accession>
<organism evidence="2 3">
    <name type="scientific">Fopius arisanus</name>
    <dbReference type="NCBI Taxonomy" id="64838"/>
    <lineage>
        <taxon>Eukaryota</taxon>
        <taxon>Metazoa</taxon>
        <taxon>Ecdysozoa</taxon>
        <taxon>Arthropoda</taxon>
        <taxon>Hexapoda</taxon>
        <taxon>Insecta</taxon>
        <taxon>Pterygota</taxon>
        <taxon>Neoptera</taxon>
        <taxon>Endopterygota</taxon>
        <taxon>Hymenoptera</taxon>
        <taxon>Apocrita</taxon>
        <taxon>Ichneumonoidea</taxon>
        <taxon>Braconidae</taxon>
        <taxon>Opiinae</taxon>
        <taxon>Fopius</taxon>
    </lineage>
</organism>
<dbReference type="KEGG" id="fas:105270761"/>
<protein>
    <submittedName>
        <fullName evidence="3">Uncharacterized protein</fullName>
    </submittedName>
</protein>
<evidence type="ECO:0000313" key="3">
    <source>
        <dbReference type="RefSeq" id="XP_011310207.1"/>
    </source>
</evidence>
<evidence type="ECO:0000313" key="2">
    <source>
        <dbReference type="Proteomes" id="UP000694866"/>
    </source>
</evidence>
<keyword evidence="1" id="KW-1133">Transmembrane helix</keyword>
<dbReference type="GeneID" id="105270761"/>
<dbReference type="AlphaFoldDB" id="A0A9R1TJ68"/>
<dbReference type="RefSeq" id="XP_011310207.1">
    <property type="nucleotide sequence ID" value="XM_011311905.1"/>
</dbReference>
<keyword evidence="1" id="KW-0472">Membrane</keyword>
<feature type="transmembrane region" description="Helical" evidence="1">
    <location>
        <begin position="75"/>
        <end position="97"/>
    </location>
</feature>
<name>A0A9R1TJ68_9HYME</name>
<keyword evidence="1" id="KW-0812">Transmembrane</keyword>
<gene>
    <name evidence="3" type="primary">LOC105270761</name>
</gene>
<proteinExistence type="predicted"/>
<keyword evidence="2" id="KW-1185">Reference proteome</keyword>
<dbReference type="OrthoDB" id="10368492at2759"/>
<dbReference type="Proteomes" id="UP000694866">
    <property type="component" value="Unplaced"/>
</dbReference>
<sequence>MIKLLRFITLQISKNGVNNPRCERIPSVLRTSYRHGSFTKLPGKVISPKSETALRKKDKLAPTFELIYRSNLTSYVIWLYPLSITSYILVGFAYYYFKIHLQDVSFPIKSVAAPVGYNKRHEVDVTFIFYLAMNTFTLYILRRIPMRIWLDNFKKEYRMILIGNNQSLKRQIAFQPGEVTRNYIFPSNSFQEMMHRYRKKLYFISSVDFRSPVDYNQMTGYSPNLTD</sequence>
<feature type="transmembrane region" description="Helical" evidence="1">
    <location>
        <begin position="125"/>
        <end position="141"/>
    </location>
</feature>
<reference evidence="3" key="1">
    <citation type="submission" date="2025-08" db="UniProtKB">
        <authorList>
            <consortium name="RefSeq"/>
        </authorList>
    </citation>
    <scope>IDENTIFICATION</scope>
    <source>
        <strain evidence="3">USDA-PBARC FA_bdor</strain>
        <tissue evidence="3">Whole organism</tissue>
    </source>
</reference>